<dbReference type="Gene3D" id="2.20.25.80">
    <property type="entry name" value="WRKY domain"/>
    <property type="match status" value="1"/>
</dbReference>
<keyword evidence="6" id="KW-0175">Coiled coil</keyword>
<protein>
    <submittedName>
        <fullName evidence="9">WRKY transcription factor, putative</fullName>
    </submittedName>
</protein>
<dbReference type="InterPro" id="IPR036576">
    <property type="entry name" value="WRKY_dom_sf"/>
</dbReference>
<dbReference type="PANTHER" id="PTHR31429:SF97">
    <property type="entry name" value="WRKY TRANSCRIPTION FACTOR 36-RELATED"/>
    <property type="match status" value="1"/>
</dbReference>
<feature type="domain" description="WRKY" evidence="8">
    <location>
        <begin position="252"/>
        <end position="318"/>
    </location>
</feature>
<keyword evidence="3" id="KW-0238">DNA-binding</keyword>
<feature type="compositionally biased region" description="Polar residues" evidence="7">
    <location>
        <begin position="192"/>
        <end position="204"/>
    </location>
</feature>
<evidence type="ECO:0000256" key="1">
    <source>
        <dbReference type="ARBA" id="ARBA00004123"/>
    </source>
</evidence>
<feature type="region of interest" description="Disordered" evidence="7">
    <location>
        <begin position="332"/>
        <end position="354"/>
    </location>
</feature>
<feature type="compositionally biased region" description="Basic and acidic residues" evidence="7">
    <location>
        <begin position="1"/>
        <end position="14"/>
    </location>
</feature>
<dbReference type="InterPro" id="IPR044810">
    <property type="entry name" value="WRKY_plant"/>
</dbReference>
<name>B9S2A5_RICCO</name>
<dbReference type="InterPro" id="IPR003657">
    <property type="entry name" value="WRKY_dom"/>
</dbReference>
<dbReference type="SUPFAM" id="SSF118290">
    <property type="entry name" value="WRKY DNA-binding domain"/>
    <property type="match status" value="1"/>
</dbReference>
<feature type="compositionally biased region" description="Acidic residues" evidence="7">
    <location>
        <begin position="205"/>
        <end position="216"/>
    </location>
</feature>
<evidence type="ECO:0000256" key="7">
    <source>
        <dbReference type="SAM" id="MobiDB-lite"/>
    </source>
</evidence>
<proteinExistence type="predicted"/>
<dbReference type="InParanoid" id="B9S2A5"/>
<feature type="coiled-coil region" evidence="6">
    <location>
        <begin position="81"/>
        <end position="115"/>
    </location>
</feature>
<feature type="region of interest" description="Disordered" evidence="7">
    <location>
        <begin position="543"/>
        <end position="562"/>
    </location>
</feature>
<feature type="compositionally biased region" description="Low complexity" evidence="7">
    <location>
        <begin position="143"/>
        <end position="154"/>
    </location>
</feature>
<dbReference type="AlphaFoldDB" id="B9S2A5"/>
<keyword evidence="2" id="KW-0805">Transcription regulation</keyword>
<feature type="region of interest" description="Disordered" evidence="7">
    <location>
        <begin position="122"/>
        <end position="224"/>
    </location>
</feature>
<dbReference type="GO" id="GO:0043565">
    <property type="term" value="F:sequence-specific DNA binding"/>
    <property type="evidence" value="ECO:0007669"/>
    <property type="project" value="InterPro"/>
</dbReference>
<dbReference type="STRING" id="3988.B9S2A5"/>
<dbReference type="eggNOG" id="ENOG502QVE0">
    <property type="taxonomic scope" value="Eukaryota"/>
</dbReference>
<evidence type="ECO:0000313" key="10">
    <source>
        <dbReference type="Proteomes" id="UP000008311"/>
    </source>
</evidence>
<evidence type="ECO:0000259" key="8">
    <source>
        <dbReference type="PROSITE" id="PS50811"/>
    </source>
</evidence>
<keyword evidence="5" id="KW-0539">Nucleus</keyword>
<dbReference type="GO" id="GO:0003700">
    <property type="term" value="F:DNA-binding transcription factor activity"/>
    <property type="evidence" value="ECO:0007669"/>
    <property type="project" value="InterPro"/>
</dbReference>
<evidence type="ECO:0000256" key="3">
    <source>
        <dbReference type="ARBA" id="ARBA00023125"/>
    </source>
</evidence>
<dbReference type="FunFam" id="2.20.25.80:FF:000002">
    <property type="entry name" value="probable WRKY transcription factor 31"/>
    <property type="match status" value="1"/>
</dbReference>
<comment type="subcellular location">
    <subcellularLocation>
        <location evidence="1">Nucleus</location>
    </subcellularLocation>
</comment>
<organism evidence="9 10">
    <name type="scientific">Ricinus communis</name>
    <name type="common">Castor bean</name>
    <dbReference type="NCBI Taxonomy" id="3988"/>
    <lineage>
        <taxon>Eukaryota</taxon>
        <taxon>Viridiplantae</taxon>
        <taxon>Streptophyta</taxon>
        <taxon>Embryophyta</taxon>
        <taxon>Tracheophyta</taxon>
        <taxon>Spermatophyta</taxon>
        <taxon>Magnoliopsida</taxon>
        <taxon>eudicotyledons</taxon>
        <taxon>Gunneridae</taxon>
        <taxon>Pentapetalae</taxon>
        <taxon>rosids</taxon>
        <taxon>fabids</taxon>
        <taxon>Malpighiales</taxon>
        <taxon>Euphorbiaceae</taxon>
        <taxon>Acalyphoideae</taxon>
        <taxon>Acalypheae</taxon>
        <taxon>Ricinus</taxon>
    </lineage>
</organism>
<dbReference type="SMART" id="SM00774">
    <property type="entry name" value="WRKY"/>
    <property type="match status" value="1"/>
</dbReference>
<gene>
    <name evidence="9" type="ORF">RCOM_0697770</name>
</gene>
<evidence type="ECO:0000256" key="6">
    <source>
        <dbReference type="SAM" id="Coils"/>
    </source>
</evidence>
<dbReference type="PROSITE" id="PS50811">
    <property type="entry name" value="WRKY"/>
    <property type="match status" value="1"/>
</dbReference>
<accession>B9S2A5</accession>
<evidence type="ECO:0000256" key="2">
    <source>
        <dbReference type="ARBA" id="ARBA00023015"/>
    </source>
</evidence>
<evidence type="ECO:0000256" key="4">
    <source>
        <dbReference type="ARBA" id="ARBA00023163"/>
    </source>
</evidence>
<dbReference type="PANTHER" id="PTHR31429">
    <property type="entry name" value="WRKY TRANSCRIPTION FACTOR 36-RELATED"/>
    <property type="match status" value="1"/>
</dbReference>
<dbReference type="Pfam" id="PF03106">
    <property type="entry name" value="WRKY"/>
    <property type="match status" value="1"/>
</dbReference>
<feature type="compositionally biased region" description="Low complexity" evidence="7">
    <location>
        <begin position="342"/>
        <end position="354"/>
    </location>
</feature>
<feature type="region of interest" description="Disordered" evidence="7">
    <location>
        <begin position="58"/>
        <end position="81"/>
    </location>
</feature>
<feature type="compositionally biased region" description="Polar residues" evidence="7">
    <location>
        <begin position="65"/>
        <end position="75"/>
    </location>
</feature>
<dbReference type="GO" id="GO:0005634">
    <property type="term" value="C:nucleus"/>
    <property type="evidence" value="ECO:0007669"/>
    <property type="project" value="UniProtKB-SubCell"/>
</dbReference>
<evidence type="ECO:0000313" key="9">
    <source>
        <dbReference type="EMBL" id="EEF42179.1"/>
    </source>
</evidence>
<keyword evidence="4" id="KW-0804">Transcription</keyword>
<feature type="compositionally biased region" description="Polar residues" evidence="7">
    <location>
        <begin position="543"/>
        <end position="555"/>
    </location>
</feature>
<dbReference type="Proteomes" id="UP000008311">
    <property type="component" value="Unassembled WGS sequence"/>
</dbReference>
<reference evidence="10" key="1">
    <citation type="journal article" date="2010" name="Nat. Biotechnol.">
        <title>Draft genome sequence of the oilseed species Ricinus communis.</title>
        <authorList>
            <person name="Chan A.P."/>
            <person name="Crabtree J."/>
            <person name="Zhao Q."/>
            <person name="Lorenzi H."/>
            <person name="Orvis J."/>
            <person name="Puiu D."/>
            <person name="Melake-Berhan A."/>
            <person name="Jones K.M."/>
            <person name="Redman J."/>
            <person name="Chen G."/>
            <person name="Cahoon E.B."/>
            <person name="Gedil M."/>
            <person name="Stanke M."/>
            <person name="Haas B.J."/>
            <person name="Wortman J.R."/>
            <person name="Fraser-Liggett C.M."/>
            <person name="Ravel J."/>
            <person name="Rabinowicz P.D."/>
        </authorList>
    </citation>
    <scope>NUCLEOTIDE SEQUENCE [LARGE SCALE GENOMIC DNA]</scope>
    <source>
        <strain evidence="10">cv. Hale</strain>
    </source>
</reference>
<feature type="compositionally biased region" description="Basic and acidic residues" evidence="7">
    <location>
        <begin position="22"/>
        <end position="31"/>
    </location>
</feature>
<dbReference type="EMBL" id="EQ973849">
    <property type="protein sequence ID" value="EEF42179.1"/>
    <property type="molecule type" value="Genomic_DNA"/>
</dbReference>
<keyword evidence="10" id="KW-1185">Reference proteome</keyword>
<feature type="region of interest" description="Disordered" evidence="7">
    <location>
        <begin position="1"/>
        <end position="34"/>
    </location>
</feature>
<sequence length="562" mass="61641">METDKSGSLEKPDHCANTAAVQEEKKMKSSGDDEEVVVAEINKEEGDVNHVINIKQEENIRKRPSSTMNKDLTSINHEDQLRSTKAKIGEVKEENERLKQLLSKILNDYQSLQKHFCKVVQEEEEKKPAKLTTAHQKNQEPELVSLSLGRSSSSEPKKEEKKSSNLSDGNEDDELNNKGLSLGLDCKFEPDSSVTVKNNASSENSFDEDPKEEEPTETWSPNKIRKTTITPDDEAMQQNQIKKTRVSVRARCDTPTMNDGCQWRKYGQKIAKGNPCPRAYYRCTASPTCPVRKQVQRCAKDMSVLITTYEGTHNHPLPLSATAMASTTSAAASMIQSRSSTSAQPGSSISAPSSISTSNGLNFSLSQNSRPQQIYFPNSSISTSNSHPTVTLDLTTAPSTTTAQYFNRFSSAPRCLNFSSSPSSTSLDQSNINTLQSLWNPSSYSTYGTVPLNRNYVEKQPTPGNHHVYQPYMHIINSETTPPPNQQSLTESIAAATKMITSNPNFSNSNGIGCASSYLNKSATSLSSQQGSLVLFPGSLPFSSATRSASESPANSRDHNKG</sequence>
<evidence type="ECO:0000256" key="5">
    <source>
        <dbReference type="ARBA" id="ARBA00023242"/>
    </source>
</evidence>